<dbReference type="GO" id="GO:0003964">
    <property type="term" value="F:RNA-directed DNA polymerase activity"/>
    <property type="evidence" value="ECO:0007669"/>
    <property type="project" value="UniProtKB-KW"/>
</dbReference>
<evidence type="ECO:0000313" key="1">
    <source>
        <dbReference type="EMBL" id="GEW02537.1"/>
    </source>
</evidence>
<keyword evidence="1" id="KW-0695">RNA-directed DNA polymerase</keyword>
<gene>
    <name evidence="1" type="ORF">Tci_174513</name>
</gene>
<name>A0A699GTW3_TANCI</name>
<keyword evidence="1" id="KW-0808">Transferase</keyword>
<keyword evidence="1" id="KW-0548">Nucleotidyltransferase</keyword>
<dbReference type="PANTHER" id="PTHR36617">
    <property type="entry name" value="PROTEIN, PUTATIVE-RELATED"/>
    <property type="match status" value="1"/>
</dbReference>
<comment type="caution">
    <text evidence="1">The sequence shown here is derived from an EMBL/GenBank/DDBJ whole genome shotgun (WGS) entry which is preliminary data.</text>
</comment>
<dbReference type="PANTHER" id="PTHR36617:SF5">
    <property type="entry name" value="OS05G0421675 PROTEIN"/>
    <property type="match status" value="1"/>
</dbReference>
<organism evidence="1">
    <name type="scientific">Tanacetum cinerariifolium</name>
    <name type="common">Dalmatian daisy</name>
    <name type="synonym">Chrysanthemum cinerariifolium</name>
    <dbReference type="NCBI Taxonomy" id="118510"/>
    <lineage>
        <taxon>Eukaryota</taxon>
        <taxon>Viridiplantae</taxon>
        <taxon>Streptophyta</taxon>
        <taxon>Embryophyta</taxon>
        <taxon>Tracheophyta</taxon>
        <taxon>Spermatophyta</taxon>
        <taxon>Magnoliopsida</taxon>
        <taxon>eudicotyledons</taxon>
        <taxon>Gunneridae</taxon>
        <taxon>Pentapetalae</taxon>
        <taxon>asterids</taxon>
        <taxon>campanulids</taxon>
        <taxon>Asterales</taxon>
        <taxon>Asteraceae</taxon>
        <taxon>Asteroideae</taxon>
        <taxon>Anthemideae</taxon>
        <taxon>Anthemidinae</taxon>
        <taxon>Tanacetum</taxon>
    </lineage>
</organism>
<sequence length="311" mass="36189">MHLKNQGTDLCGFIQKKIGNGIDTSFWEEIWGGDSAFKFLYPRLYALESCKSIAVAEKLGHTNLASSFRRHPRGGIEQEQFLHLSTRLDDTCLVDMRDRWSWLLDGTGEFSVASVRKMIDECYLPEISSKTRWIKVMPIKINIHAWKVKMDCLPTRLNISRQARQVWVKIASWWDVNYMVFSSYAKWLDWFSSLQLHPKHKNLFEGVCFTMWWYMWNFRNKSIFRRVPPNKASIYEDIISRSFFGLDIDFHMGLGDACQPIRSNILTRDPFLFVEAAFAVVFGKKSYRNETFMGNTSKAPSPTPSAAKSFD</sequence>
<protein>
    <submittedName>
        <fullName evidence="1">RNA-directed DNA polymerase, eukaryota</fullName>
    </submittedName>
</protein>
<accession>A0A699GTW3</accession>
<proteinExistence type="predicted"/>
<reference evidence="1" key="1">
    <citation type="journal article" date="2019" name="Sci. Rep.">
        <title>Draft genome of Tanacetum cinerariifolium, the natural source of mosquito coil.</title>
        <authorList>
            <person name="Yamashiro T."/>
            <person name="Shiraishi A."/>
            <person name="Satake H."/>
            <person name="Nakayama K."/>
        </authorList>
    </citation>
    <scope>NUCLEOTIDE SEQUENCE</scope>
</reference>
<dbReference type="AlphaFoldDB" id="A0A699GTW3"/>
<dbReference type="EMBL" id="BKCJ010042452">
    <property type="protein sequence ID" value="GEW02537.1"/>
    <property type="molecule type" value="Genomic_DNA"/>
</dbReference>